<protein>
    <submittedName>
        <fullName evidence="4">Short chain dehydrogenase</fullName>
    </submittedName>
</protein>
<evidence type="ECO:0000313" key="4">
    <source>
        <dbReference type="EMBL" id="QCF25404.1"/>
    </source>
</evidence>
<accession>A0A4P7XG37</accession>
<dbReference type="AlphaFoldDB" id="A0A4P7XG37"/>
<keyword evidence="5" id="KW-1185">Reference proteome</keyword>
<proteinExistence type="inferred from homology"/>
<organism evidence="4 5">
    <name type="scientific">Hydrocarboniclastica marina</name>
    <dbReference type="NCBI Taxonomy" id="2259620"/>
    <lineage>
        <taxon>Bacteria</taxon>
        <taxon>Pseudomonadati</taxon>
        <taxon>Pseudomonadota</taxon>
        <taxon>Gammaproteobacteria</taxon>
        <taxon>Alteromonadales</taxon>
        <taxon>Alteromonadaceae</taxon>
        <taxon>Hydrocarboniclastica</taxon>
    </lineage>
</organism>
<name>A0A4P7XG37_9ALTE</name>
<dbReference type="EMBL" id="CP031093">
    <property type="protein sequence ID" value="QCF25404.1"/>
    <property type="molecule type" value="Genomic_DNA"/>
</dbReference>
<sequence>MFSTRKNASTADHFRNTVAWITGASSGIGEALAVGLAGSGARLVLSARRESELDRVARRCHQAGSAETDVMVLPLDITDSDSMAGASAKVLERFGQIDLLINNAGVSQRSRCAETDLSVYRKLMDVDVIGQIALTQAVLPHMLERGAGHIAATASVAGKVGVPLRTGYCAAKHAVMGFFDALRAEVEDSGITVSTIVPGFISTPIARHALAGDGQPFNKSDEEISGGMNVDECARVVIAGLARGQREIPVGKGKEMHALWLKRLSPELIFNITRRRK</sequence>
<dbReference type="Gene3D" id="3.40.50.720">
    <property type="entry name" value="NAD(P)-binding Rossmann-like Domain"/>
    <property type="match status" value="1"/>
</dbReference>
<dbReference type="PROSITE" id="PS00061">
    <property type="entry name" value="ADH_SHORT"/>
    <property type="match status" value="1"/>
</dbReference>
<dbReference type="InterPro" id="IPR036291">
    <property type="entry name" value="NAD(P)-bd_dom_sf"/>
</dbReference>
<gene>
    <name evidence="4" type="ORF">soil367_05365</name>
</gene>
<dbReference type="PANTHER" id="PTHR44196">
    <property type="entry name" value="DEHYDROGENASE/REDUCTASE SDR FAMILY MEMBER 7B"/>
    <property type="match status" value="1"/>
</dbReference>
<dbReference type="CDD" id="cd05332">
    <property type="entry name" value="11beta-HSD1_like_SDR_c"/>
    <property type="match status" value="1"/>
</dbReference>
<dbReference type="PRINTS" id="PR00080">
    <property type="entry name" value="SDRFAMILY"/>
</dbReference>
<comment type="similarity">
    <text evidence="1 3">Belongs to the short-chain dehydrogenases/reductases (SDR) family.</text>
</comment>
<dbReference type="PANTHER" id="PTHR44196:SF1">
    <property type="entry name" value="DEHYDROGENASE_REDUCTASE SDR FAMILY MEMBER 7B"/>
    <property type="match status" value="1"/>
</dbReference>
<dbReference type="KEGG" id="hmi:soil367_05365"/>
<dbReference type="Pfam" id="PF00106">
    <property type="entry name" value="adh_short"/>
    <property type="match status" value="1"/>
</dbReference>
<dbReference type="SUPFAM" id="SSF51735">
    <property type="entry name" value="NAD(P)-binding Rossmann-fold domains"/>
    <property type="match status" value="1"/>
</dbReference>
<dbReference type="InterPro" id="IPR020904">
    <property type="entry name" value="Sc_DH/Rdtase_CS"/>
</dbReference>
<evidence type="ECO:0000313" key="5">
    <source>
        <dbReference type="Proteomes" id="UP000298049"/>
    </source>
</evidence>
<evidence type="ECO:0000256" key="2">
    <source>
        <dbReference type="ARBA" id="ARBA00023002"/>
    </source>
</evidence>
<reference evidence="4 5" key="1">
    <citation type="submission" date="2018-07" db="EMBL/GenBank/DDBJ databases">
        <title>Marsedoiliclastica nanhaica gen. nov. sp. nov., a novel marine hydrocarbonoclastic bacterium isolated from an in-situ enriched hydrocarbon-degrading consortium in deep-sea sediment.</title>
        <authorList>
            <person name="Dong C."/>
            <person name="Ma T."/>
            <person name="Liu R."/>
            <person name="Shao Z."/>
        </authorList>
    </citation>
    <scope>NUCLEOTIDE SEQUENCE [LARGE SCALE GENOMIC DNA]</scope>
    <source>
        <strain evidence="5">soil36-7</strain>
    </source>
</reference>
<dbReference type="Proteomes" id="UP000298049">
    <property type="component" value="Chromosome"/>
</dbReference>
<keyword evidence="2" id="KW-0560">Oxidoreductase</keyword>
<dbReference type="GO" id="GO:0016020">
    <property type="term" value="C:membrane"/>
    <property type="evidence" value="ECO:0007669"/>
    <property type="project" value="TreeGrafter"/>
</dbReference>
<dbReference type="InterPro" id="IPR002347">
    <property type="entry name" value="SDR_fam"/>
</dbReference>
<dbReference type="PRINTS" id="PR00081">
    <property type="entry name" value="GDHRDH"/>
</dbReference>
<dbReference type="RefSeq" id="WP_136547642.1">
    <property type="nucleotide sequence ID" value="NZ_CP031093.1"/>
</dbReference>
<evidence type="ECO:0000256" key="1">
    <source>
        <dbReference type="ARBA" id="ARBA00006484"/>
    </source>
</evidence>
<dbReference type="GO" id="GO:0016491">
    <property type="term" value="F:oxidoreductase activity"/>
    <property type="evidence" value="ECO:0007669"/>
    <property type="project" value="UniProtKB-KW"/>
</dbReference>
<dbReference type="OrthoDB" id="9810734at2"/>
<evidence type="ECO:0000256" key="3">
    <source>
        <dbReference type="RuleBase" id="RU000363"/>
    </source>
</evidence>
<dbReference type="NCBIfam" id="NF004825">
    <property type="entry name" value="PRK06181.1"/>
    <property type="match status" value="1"/>
</dbReference>